<dbReference type="OrthoDB" id="4041888at2759"/>
<dbReference type="GO" id="GO:0005737">
    <property type="term" value="C:cytoplasm"/>
    <property type="evidence" value="ECO:0007669"/>
    <property type="project" value="UniProtKB-SubCell"/>
</dbReference>
<dbReference type="GO" id="GO:0003723">
    <property type="term" value="F:RNA binding"/>
    <property type="evidence" value="ECO:0007669"/>
    <property type="project" value="UniProtKB-KW"/>
</dbReference>
<keyword evidence="4" id="KW-0813">Transport</keyword>
<evidence type="ECO:0000256" key="6">
    <source>
        <dbReference type="ARBA" id="ARBA00022816"/>
    </source>
</evidence>
<dbReference type="Proteomes" id="UP000191144">
    <property type="component" value="Chromosome G"/>
</dbReference>
<accession>A0A1G4KBF7</accession>
<dbReference type="InterPro" id="IPR024261">
    <property type="entry name" value="RNA-bd_She2"/>
</dbReference>
<evidence type="ECO:0000256" key="5">
    <source>
        <dbReference type="ARBA" id="ARBA00022490"/>
    </source>
</evidence>
<keyword evidence="11" id="KW-1185">Reference proteome</keyword>
<keyword evidence="5" id="KW-0963">Cytoplasm</keyword>
<dbReference type="AlphaFoldDB" id="A0A1G4KBF7"/>
<dbReference type="GO" id="GO:0005634">
    <property type="term" value="C:nucleus"/>
    <property type="evidence" value="ECO:0007669"/>
    <property type="project" value="UniProtKB-SubCell"/>
</dbReference>
<evidence type="ECO:0000313" key="11">
    <source>
        <dbReference type="Proteomes" id="UP000191144"/>
    </source>
</evidence>
<comment type="similarity">
    <text evidence="3">Belongs to the SHE2 family.</text>
</comment>
<evidence type="ECO:0000259" key="9">
    <source>
        <dbReference type="Pfam" id="PF11435"/>
    </source>
</evidence>
<dbReference type="Pfam" id="PF11435">
    <property type="entry name" value="She2p"/>
    <property type="match status" value="1"/>
</dbReference>
<gene>
    <name evidence="10" type="ORF">LAME_0G17480G</name>
</gene>
<dbReference type="SUPFAM" id="SSF116942">
    <property type="entry name" value="RNA-binding protein She2p"/>
    <property type="match status" value="1"/>
</dbReference>
<evidence type="ECO:0000256" key="1">
    <source>
        <dbReference type="ARBA" id="ARBA00004123"/>
    </source>
</evidence>
<comment type="subcellular location">
    <subcellularLocation>
        <location evidence="2">Cytoplasm</location>
    </subcellularLocation>
    <subcellularLocation>
        <location evidence="1">Nucleus</location>
    </subcellularLocation>
</comment>
<sequence length="237" mass="28004">MNNYRLSNDQTTLQHLENASNAFSEYLTAYIETLNKYIGHQRRVSTLRFERATLIKHVKKLRFFNEQLATGDLWQDNRYRNGNLGFVVSSLASFFIRCLEVVDLLNYYLTQALKNETISKTLNNDLVVSDLCIAVIENSYRHYVKYTQWMLEAINLHDPTLTIEVLQFARKCAKEDGLNVEETDDILLQEVDIVGDIHEYRYLLDEWCMVLSVQRQELTRVFELETERWSQVFEPKK</sequence>
<feature type="domain" description="RNA binding protein She2" evidence="9">
    <location>
        <begin position="17"/>
        <end position="213"/>
    </location>
</feature>
<protein>
    <submittedName>
        <fullName evidence="10">LAME_0G17480g1_1</fullName>
    </submittedName>
</protein>
<evidence type="ECO:0000256" key="7">
    <source>
        <dbReference type="ARBA" id="ARBA00022884"/>
    </source>
</evidence>
<organism evidence="10 11">
    <name type="scientific">Lachancea meyersii CBS 8951</name>
    <dbReference type="NCBI Taxonomy" id="1266667"/>
    <lineage>
        <taxon>Eukaryota</taxon>
        <taxon>Fungi</taxon>
        <taxon>Dikarya</taxon>
        <taxon>Ascomycota</taxon>
        <taxon>Saccharomycotina</taxon>
        <taxon>Saccharomycetes</taxon>
        <taxon>Saccharomycetales</taxon>
        <taxon>Saccharomycetaceae</taxon>
        <taxon>Lachancea</taxon>
    </lineage>
</organism>
<evidence type="ECO:0000313" key="10">
    <source>
        <dbReference type="EMBL" id="SCV01628.1"/>
    </source>
</evidence>
<dbReference type="GO" id="GO:0051028">
    <property type="term" value="P:mRNA transport"/>
    <property type="evidence" value="ECO:0007669"/>
    <property type="project" value="UniProtKB-KW"/>
</dbReference>
<proteinExistence type="inferred from homology"/>
<keyword evidence="7" id="KW-0694">RNA-binding</keyword>
<evidence type="ECO:0000256" key="8">
    <source>
        <dbReference type="ARBA" id="ARBA00023242"/>
    </source>
</evidence>
<reference evidence="11" key="1">
    <citation type="submission" date="2016-03" db="EMBL/GenBank/DDBJ databases">
        <authorList>
            <person name="Devillers Hugo."/>
        </authorList>
    </citation>
    <scope>NUCLEOTIDE SEQUENCE [LARGE SCALE GENOMIC DNA]</scope>
</reference>
<dbReference type="EMBL" id="LT598484">
    <property type="protein sequence ID" value="SCV01628.1"/>
    <property type="molecule type" value="Genomic_DNA"/>
</dbReference>
<name>A0A1G4KBF7_9SACH</name>
<keyword evidence="6" id="KW-0509">mRNA transport</keyword>
<keyword evidence="8" id="KW-0539">Nucleus</keyword>
<evidence type="ECO:0000256" key="3">
    <source>
        <dbReference type="ARBA" id="ARBA00005611"/>
    </source>
</evidence>
<evidence type="ECO:0000256" key="4">
    <source>
        <dbReference type="ARBA" id="ARBA00022448"/>
    </source>
</evidence>
<dbReference type="Gene3D" id="1.20.200.20">
    <property type="entry name" value="She2 domain"/>
    <property type="match status" value="1"/>
</dbReference>
<evidence type="ECO:0000256" key="2">
    <source>
        <dbReference type="ARBA" id="ARBA00004496"/>
    </source>
</evidence>
<dbReference type="InterPro" id="IPR036827">
    <property type="entry name" value="She2_dom_sf"/>
</dbReference>